<dbReference type="AlphaFoldDB" id="A0AAV5KVQ3"/>
<proteinExistence type="inferred from homology"/>
<comment type="caution">
    <text evidence="8">The sequence shown here is derived from an EMBL/GenBank/DDBJ whole genome shotgun (WGS) entry which is preliminary data.</text>
</comment>
<evidence type="ECO:0000256" key="1">
    <source>
        <dbReference type="ARBA" id="ARBA00004613"/>
    </source>
</evidence>
<evidence type="ECO:0000256" key="4">
    <source>
        <dbReference type="ARBA" id="ARBA00022702"/>
    </source>
</evidence>
<evidence type="ECO:0000256" key="3">
    <source>
        <dbReference type="ARBA" id="ARBA00022525"/>
    </source>
</evidence>
<organism evidence="8 9">
    <name type="scientific">Rubroshorea leprosula</name>
    <dbReference type="NCBI Taxonomy" id="152421"/>
    <lineage>
        <taxon>Eukaryota</taxon>
        <taxon>Viridiplantae</taxon>
        <taxon>Streptophyta</taxon>
        <taxon>Embryophyta</taxon>
        <taxon>Tracheophyta</taxon>
        <taxon>Spermatophyta</taxon>
        <taxon>Magnoliopsida</taxon>
        <taxon>eudicotyledons</taxon>
        <taxon>Gunneridae</taxon>
        <taxon>Pentapetalae</taxon>
        <taxon>rosids</taxon>
        <taxon>malvids</taxon>
        <taxon>Malvales</taxon>
        <taxon>Dipterocarpaceae</taxon>
        <taxon>Rubroshorea</taxon>
    </lineage>
</organism>
<feature type="chain" id="PRO_5043630003" description="Protein RALF-like 32" evidence="7">
    <location>
        <begin position="32"/>
        <end position="111"/>
    </location>
</feature>
<dbReference type="GO" id="GO:0019722">
    <property type="term" value="P:calcium-mediated signaling"/>
    <property type="evidence" value="ECO:0007669"/>
    <property type="project" value="TreeGrafter"/>
</dbReference>
<feature type="signal peptide" evidence="7">
    <location>
        <begin position="1"/>
        <end position="31"/>
    </location>
</feature>
<keyword evidence="6" id="KW-1015">Disulfide bond</keyword>
<gene>
    <name evidence="8" type="ORF">SLEP1_g37658</name>
</gene>
<keyword evidence="4" id="KW-0372">Hormone</keyword>
<dbReference type="GO" id="GO:0005179">
    <property type="term" value="F:hormone activity"/>
    <property type="evidence" value="ECO:0007669"/>
    <property type="project" value="UniProtKB-KW"/>
</dbReference>
<dbReference type="GO" id="GO:0009506">
    <property type="term" value="C:plasmodesma"/>
    <property type="evidence" value="ECO:0007669"/>
    <property type="project" value="TreeGrafter"/>
</dbReference>
<keyword evidence="9" id="KW-1185">Reference proteome</keyword>
<evidence type="ECO:0000256" key="5">
    <source>
        <dbReference type="ARBA" id="ARBA00022729"/>
    </source>
</evidence>
<evidence type="ECO:0008006" key="10">
    <source>
        <dbReference type="Google" id="ProtNLM"/>
    </source>
</evidence>
<dbReference type="PANTHER" id="PTHR33136:SF4">
    <property type="entry name" value="PROTEIN RALF-LIKE 32"/>
    <property type="match status" value="1"/>
</dbReference>
<comment type="similarity">
    <text evidence="2">Belongs to the plant rapid alkalinization factor (RALF) family.</text>
</comment>
<dbReference type="Pfam" id="PF05498">
    <property type="entry name" value="RALF"/>
    <property type="match status" value="1"/>
</dbReference>
<protein>
    <recommendedName>
        <fullName evidence="10">Protein RALF-like 32</fullName>
    </recommendedName>
</protein>
<dbReference type="EMBL" id="BPVZ01000080">
    <property type="protein sequence ID" value="GKV28634.1"/>
    <property type="molecule type" value="Genomic_DNA"/>
</dbReference>
<name>A0AAV5KVQ3_9ROSI</name>
<reference evidence="8 9" key="1">
    <citation type="journal article" date="2021" name="Commun. Biol.">
        <title>The genome of Shorea leprosula (Dipterocarpaceae) highlights the ecological relevance of drought in aseasonal tropical rainforests.</title>
        <authorList>
            <person name="Ng K.K.S."/>
            <person name="Kobayashi M.J."/>
            <person name="Fawcett J.A."/>
            <person name="Hatakeyama M."/>
            <person name="Paape T."/>
            <person name="Ng C.H."/>
            <person name="Ang C.C."/>
            <person name="Tnah L.H."/>
            <person name="Lee C.T."/>
            <person name="Nishiyama T."/>
            <person name="Sese J."/>
            <person name="O'Brien M.J."/>
            <person name="Copetti D."/>
            <person name="Mohd Noor M.I."/>
            <person name="Ong R.C."/>
            <person name="Putra M."/>
            <person name="Sireger I.Z."/>
            <person name="Indrioko S."/>
            <person name="Kosugi Y."/>
            <person name="Izuno A."/>
            <person name="Isagi Y."/>
            <person name="Lee S.L."/>
            <person name="Shimizu K.K."/>
        </authorList>
    </citation>
    <scope>NUCLEOTIDE SEQUENCE [LARGE SCALE GENOMIC DNA]</scope>
    <source>
        <strain evidence="8">214</strain>
    </source>
</reference>
<evidence type="ECO:0000256" key="2">
    <source>
        <dbReference type="ARBA" id="ARBA00009178"/>
    </source>
</evidence>
<dbReference type="GO" id="GO:0040008">
    <property type="term" value="P:regulation of growth"/>
    <property type="evidence" value="ECO:0007669"/>
    <property type="project" value="UniProtKB-ARBA"/>
</dbReference>
<evidence type="ECO:0000256" key="6">
    <source>
        <dbReference type="ARBA" id="ARBA00023157"/>
    </source>
</evidence>
<keyword evidence="5 7" id="KW-0732">Signal</keyword>
<sequence length="111" mass="12301">MRPILLHISCLLFFTILAFLGNCSFCSFADAHTTCNGSIAECYEEGEMLMESEISRRFLEQQKYISYGALDKDRPVCDGEGGEAYSKGGCQPGQSNPPDRGCSKYYQCRSG</sequence>
<evidence type="ECO:0000313" key="8">
    <source>
        <dbReference type="EMBL" id="GKV28634.1"/>
    </source>
</evidence>
<comment type="subcellular location">
    <subcellularLocation>
        <location evidence="1">Secreted</location>
    </subcellularLocation>
</comment>
<dbReference type="Proteomes" id="UP001054252">
    <property type="component" value="Unassembled WGS sequence"/>
</dbReference>
<accession>A0AAV5KVQ3</accession>
<dbReference type="GO" id="GO:0005576">
    <property type="term" value="C:extracellular region"/>
    <property type="evidence" value="ECO:0007669"/>
    <property type="project" value="UniProtKB-SubCell"/>
</dbReference>
<evidence type="ECO:0000256" key="7">
    <source>
        <dbReference type="SAM" id="SignalP"/>
    </source>
</evidence>
<dbReference type="PANTHER" id="PTHR33136">
    <property type="entry name" value="RAPID ALKALINIZATION FACTOR-LIKE"/>
    <property type="match status" value="1"/>
</dbReference>
<dbReference type="InterPro" id="IPR008801">
    <property type="entry name" value="RALF"/>
</dbReference>
<keyword evidence="3" id="KW-0964">Secreted</keyword>
<evidence type="ECO:0000313" key="9">
    <source>
        <dbReference type="Proteomes" id="UP001054252"/>
    </source>
</evidence>